<dbReference type="CDD" id="cd06532">
    <property type="entry name" value="Glyco_transf_25"/>
    <property type="match status" value="1"/>
</dbReference>
<gene>
    <name evidence="3" type="ORF">METZ01_LOCUS54970</name>
</gene>
<keyword evidence="1" id="KW-0812">Transmembrane</keyword>
<dbReference type="EMBL" id="UINC01002971">
    <property type="protein sequence ID" value="SVA02116.1"/>
    <property type="molecule type" value="Genomic_DNA"/>
</dbReference>
<keyword evidence="1" id="KW-0472">Membrane</keyword>
<reference evidence="3" key="1">
    <citation type="submission" date="2018-05" db="EMBL/GenBank/DDBJ databases">
        <authorList>
            <person name="Lanie J.A."/>
            <person name="Ng W.-L."/>
            <person name="Kazmierczak K.M."/>
            <person name="Andrzejewski T.M."/>
            <person name="Davidsen T.M."/>
            <person name="Wayne K.J."/>
            <person name="Tettelin H."/>
            <person name="Glass J.I."/>
            <person name="Rusch D."/>
            <person name="Podicherti R."/>
            <person name="Tsui H.-C.T."/>
            <person name="Winkler M.E."/>
        </authorList>
    </citation>
    <scope>NUCLEOTIDE SEQUENCE</scope>
</reference>
<evidence type="ECO:0000259" key="2">
    <source>
        <dbReference type="Pfam" id="PF01755"/>
    </source>
</evidence>
<organism evidence="3">
    <name type="scientific">marine metagenome</name>
    <dbReference type="NCBI Taxonomy" id="408172"/>
    <lineage>
        <taxon>unclassified sequences</taxon>
        <taxon>metagenomes</taxon>
        <taxon>ecological metagenomes</taxon>
    </lineage>
</organism>
<accession>A0A381SDP1</accession>
<evidence type="ECO:0000313" key="3">
    <source>
        <dbReference type="EMBL" id="SVA02116.1"/>
    </source>
</evidence>
<proteinExistence type="predicted"/>
<dbReference type="Pfam" id="PF01755">
    <property type="entry name" value="Glyco_transf_25"/>
    <property type="match status" value="1"/>
</dbReference>
<evidence type="ECO:0000256" key="1">
    <source>
        <dbReference type="SAM" id="Phobius"/>
    </source>
</evidence>
<name>A0A381SDP1_9ZZZZ</name>
<dbReference type="InterPro" id="IPR002654">
    <property type="entry name" value="Glyco_trans_25"/>
</dbReference>
<feature type="transmembrane region" description="Helical" evidence="1">
    <location>
        <begin position="7"/>
        <end position="24"/>
    </location>
</feature>
<protein>
    <recommendedName>
        <fullName evidence="2">Glycosyl transferase family 25 domain-containing protein</fullName>
    </recommendedName>
</protein>
<keyword evidence="1" id="KW-1133">Transmembrane helix</keyword>
<dbReference type="AlphaFoldDB" id="A0A381SDP1"/>
<feature type="domain" description="Glycosyl transferase family 25" evidence="2">
    <location>
        <begin position="43"/>
        <end position="211"/>
    </location>
</feature>
<sequence>MVLNNKEIYYIIFGIIILVIFSYYKKNLIQENFIDTKVPNIITYVINLDESPDRLKYIGNQLSDANIDFIRFKAINGKGLNLDKIYADGLVTAKWLKRGQVGVALSHITLWKTIKNWEEDIAIVLEDDAIIPKNFWVRLKICINQLPDNWDMLFLGGTSIIGKKYSTNLLTPTTMATKGIYNTGFFAYMVNKKSLKILIKKSKPLVTAIDNQIKDHAFKDLNIFYAYPPVISHNYNFKSDNNRINENKDYTITNKFLMKAKKIILM</sequence>